<gene>
    <name evidence="1" type="ORF">GGI59_002344</name>
</gene>
<accession>A0A7W8UNY9</accession>
<comment type="caution">
    <text evidence="1">The sequence shown here is derived from an EMBL/GenBank/DDBJ whole genome shotgun (WGS) entry which is preliminary data.</text>
</comment>
<evidence type="ECO:0000313" key="2">
    <source>
        <dbReference type="Proteomes" id="UP000528824"/>
    </source>
</evidence>
<dbReference type="EMBL" id="JACHBC010000004">
    <property type="protein sequence ID" value="MBB5560682.1"/>
    <property type="molecule type" value="Genomic_DNA"/>
</dbReference>
<organism evidence="1 2">
    <name type="scientific">Rhizobium lentis</name>
    <dbReference type="NCBI Taxonomy" id="1138194"/>
    <lineage>
        <taxon>Bacteria</taxon>
        <taxon>Pseudomonadati</taxon>
        <taxon>Pseudomonadota</taxon>
        <taxon>Alphaproteobacteria</taxon>
        <taxon>Hyphomicrobiales</taxon>
        <taxon>Rhizobiaceae</taxon>
        <taxon>Rhizobium/Agrobacterium group</taxon>
        <taxon>Rhizobium</taxon>
    </lineage>
</organism>
<evidence type="ECO:0000313" key="1">
    <source>
        <dbReference type="EMBL" id="MBB5560682.1"/>
    </source>
</evidence>
<dbReference type="Proteomes" id="UP000528824">
    <property type="component" value="Unassembled WGS sequence"/>
</dbReference>
<evidence type="ECO:0008006" key="3">
    <source>
        <dbReference type="Google" id="ProtNLM"/>
    </source>
</evidence>
<keyword evidence="2" id="KW-1185">Reference proteome</keyword>
<name>A0A7W8UNY9_9HYPH</name>
<sequence length="58" mass="6474">MQTVEQQRATVLQLRKEIEQARDIDALKPILHRILEIIASSLDEDVGGWGGDQATSTE</sequence>
<proteinExistence type="predicted"/>
<reference evidence="1 2" key="1">
    <citation type="submission" date="2020-08" db="EMBL/GenBank/DDBJ databases">
        <title>Genomic Encyclopedia of Type Strains, Phase IV (KMG-V): Genome sequencing to study the core and pangenomes of soil and plant-associated prokaryotes.</title>
        <authorList>
            <person name="Whitman W."/>
        </authorList>
    </citation>
    <scope>NUCLEOTIDE SEQUENCE [LARGE SCALE GENOMIC DNA]</scope>
    <source>
        <strain evidence="1 2">SEMIA 4034</strain>
    </source>
</reference>
<protein>
    <recommendedName>
        <fullName evidence="3">IS66 family transposase</fullName>
    </recommendedName>
</protein>
<dbReference type="AlphaFoldDB" id="A0A7W8UNY9"/>
<dbReference type="RefSeq" id="WP_183915994.1">
    <property type="nucleotide sequence ID" value="NZ_JACHBB010000004.1"/>
</dbReference>